<dbReference type="EMBL" id="ANMU01000082">
    <property type="protein sequence ID" value="EMJ81564.1"/>
    <property type="molecule type" value="Genomic_DNA"/>
</dbReference>
<comment type="caution">
    <text evidence="1">The sequence shown here is derived from an EMBL/GenBank/DDBJ whole genome shotgun (WGS) entry which is preliminary data.</text>
</comment>
<sequence>MFNGKHSTSAEFYSLSIQFDDKTVGIEWDDVWRRLWKPNLERIARMSAYFYVRNAPIRLE</sequence>
<protein>
    <submittedName>
        <fullName evidence="1">Uncharacterized protein</fullName>
    </submittedName>
</protein>
<name>M6BPY3_LEPBO</name>
<dbReference type="PATRIC" id="fig|1218567.3.peg.2199"/>
<evidence type="ECO:0000313" key="2">
    <source>
        <dbReference type="Proteomes" id="UP000011873"/>
    </source>
</evidence>
<evidence type="ECO:0000313" key="1">
    <source>
        <dbReference type="EMBL" id="EMJ81564.1"/>
    </source>
</evidence>
<gene>
    <name evidence="1" type="ORF">LEP1GSC016_3148</name>
</gene>
<accession>M6BPY3</accession>
<proteinExistence type="predicted"/>
<organism evidence="1 2">
    <name type="scientific">Leptospira borgpetersenii serovar Hardjo-bovis str. Sponselee</name>
    <dbReference type="NCBI Taxonomy" id="1303729"/>
    <lineage>
        <taxon>Bacteria</taxon>
        <taxon>Pseudomonadati</taxon>
        <taxon>Spirochaetota</taxon>
        <taxon>Spirochaetia</taxon>
        <taxon>Leptospirales</taxon>
        <taxon>Leptospiraceae</taxon>
        <taxon>Leptospira</taxon>
    </lineage>
</organism>
<dbReference type="AlphaFoldDB" id="M6BPY3"/>
<reference evidence="1 2" key="1">
    <citation type="submission" date="2013-01" db="EMBL/GenBank/DDBJ databases">
        <authorList>
            <person name="Harkins D.M."/>
            <person name="Durkin A.S."/>
            <person name="Brinkac L.M."/>
            <person name="Haft D.H."/>
            <person name="Selengut J.D."/>
            <person name="Sanka R."/>
            <person name="DePew J."/>
            <person name="Purushe J."/>
            <person name="Galloway R.L."/>
            <person name="Vinetz J.M."/>
            <person name="Sutton G.G."/>
            <person name="Nierman W.C."/>
            <person name="Fouts D.E."/>
        </authorList>
    </citation>
    <scope>NUCLEOTIDE SEQUENCE [LARGE SCALE GENOMIC DNA]</scope>
    <source>
        <strain evidence="1 2">Sponselee CDC</strain>
    </source>
</reference>
<dbReference type="Proteomes" id="UP000011873">
    <property type="component" value="Unassembled WGS sequence"/>
</dbReference>